<sequence>MDIDPPAPQNDPTITTTTNPAPHPTSTPTQTQTPTSHTHTHTLTTLTLKSPPSAYAHLSLTTPTTTTTSNNNNNNPDILQLRAYLTTALRQFLGDTGAAIPIDFLAVGDGGDAWVRVPRADLAAFVGAVTAFGGMVMSTGGNGGGDGNGGEEAGRMVLRVVASGDWLGSLIGKEGEGGLWAGLG</sequence>
<reference evidence="1 2" key="1">
    <citation type="journal article" date="2021" name="Nat. Commun.">
        <title>Genetic determinants of endophytism in the Arabidopsis root mycobiome.</title>
        <authorList>
            <person name="Mesny F."/>
            <person name="Miyauchi S."/>
            <person name="Thiergart T."/>
            <person name="Pickel B."/>
            <person name="Atanasova L."/>
            <person name="Karlsson M."/>
            <person name="Huettel B."/>
            <person name="Barry K.W."/>
            <person name="Haridas S."/>
            <person name="Chen C."/>
            <person name="Bauer D."/>
            <person name="Andreopoulos W."/>
            <person name="Pangilinan J."/>
            <person name="LaButti K."/>
            <person name="Riley R."/>
            <person name="Lipzen A."/>
            <person name="Clum A."/>
            <person name="Drula E."/>
            <person name="Henrissat B."/>
            <person name="Kohler A."/>
            <person name="Grigoriev I.V."/>
            <person name="Martin F.M."/>
            <person name="Hacquard S."/>
        </authorList>
    </citation>
    <scope>NUCLEOTIDE SEQUENCE [LARGE SCALE GENOMIC DNA]</scope>
    <source>
        <strain evidence="1 2">MPI-SDFR-AT-0079</strain>
    </source>
</reference>
<organism evidence="1 2">
    <name type="scientific">Chaetomium tenue</name>
    <dbReference type="NCBI Taxonomy" id="1854479"/>
    <lineage>
        <taxon>Eukaryota</taxon>
        <taxon>Fungi</taxon>
        <taxon>Dikarya</taxon>
        <taxon>Ascomycota</taxon>
        <taxon>Pezizomycotina</taxon>
        <taxon>Sordariomycetes</taxon>
        <taxon>Sordariomycetidae</taxon>
        <taxon>Sordariales</taxon>
        <taxon>Chaetomiaceae</taxon>
        <taxon>Chaetomium</taxon>
    </lineage>
</organism>
<dbReference type="EMBL" id="JAGIZQ010000002">
    <property type="protein sequence ID" value="KAH6640899.1"/>
    <property type="molecule type" value="Genomic_DNA"/>
</dbReference>
<proteinExistence type="predicted"/>
<comment type="caution">
    <text evidence="1">The sequence shown here is derived from an EMBL/GenBank/DDBJ whole genome shotgun (WGS) entry which is preliminary data.</text>
</comment>
<evidence type="ECO:0000313" key="2">
    <source>
        <dbReference type="Proteomes" id="UP000724584"/>
    </source>
</evidence>
<dbReference type="Proteomes" id="UP000724584">
    <property type="component" value="Unassembled WGS sequence"/>
</dbReference>
<name>A0ACB7PLG3_9PEZI</name>
<evidence type="ECO:0000313" key="1">
    <source>
        <dbReference type="EMBL" id="KAH6640899.1"/>
    </source>
</evidence>
<gene>
    <name evidence="1" type="ORF">F5144DRAFT_116043</name>
</gene>
<accession>A0ACB7PLG3</accession>
<keyword evidence="2" id="KW-1185">Reference proteome</keyword>
<protein>
    <submittedName>
        <fullName evidence="1">Uncharacterized protein</fullName>
    </submittedName>
</protein>